<dbReference type="EMBL" id="FOXV01000004">
    <property type="protein sequence ID" value="SFQ36806.1"/>
    <property type="molecule type" value="Genomic_DNA"/>
</dbReference>
<dbReference type="Gene3D" id="1.10.3720.10">
    <property type="entry name" value="MetI-like"/>
    <property type="match status" value="1"/>
</dbReference>
<dbReference type="InterPro" id="IPR000515">
    <property type="entry name" value="MetI-like"/>
</dbReference>
<evidence type="ECO:0000256" key="5">
    <source>
        <dbReference type="RuleBase" id="RU363032"/>
    </source>
</evidence>
<organism evidence="7 8">
    <name type="scientific">Roseivivax halotolerans</name>
    <dbReference type="NCBI Taxonomy" id="93684"/>
    <lineage>
        <taxon>Bacteria</taxon>
        <taxon>Pseudomonadati</taxon>
        <taxon>Pseudomonadota</taxon>
        <taxon>Alphaproteobacteria</taxon>
        <taxon>Rhodobacterales</taxon>
        <taxon>Roseobacteraceae</taxon>
        <taxon>Roseivivax</taxon>
    </lineage>
</organism>
<dbReference type="PANTHER" id="PTHR30133:SF2">
    <property type="entry name" value="ARGININE ABC TRANSPORTER PERMEASE PROTEIN ARTQ"/>
    <property type="match status" value="1"/>
</dbReference>
<comment type="subcellular location">
    <subcellularLocation>
        <location evidence="1 5">Cell membrane</location>
        <topology evidence="1 5">Multi-pass membrane protein</topology>
    </subcellularLocation>
</comment>
<reference evidence="8" key="1">
    <citation type="submission" date="2016-10" db="EMBL/GenBank/DDBJ databases">
        <authorList>
            <person name="Varghese N."/>
            <person name="Submissions S."/>
        </authorList>
    </citation>
    <scope>NUCLEOTIDE SEQUENCE [LARGE SCALE GENOMIC DNA]</scope>
    <source>
        <strain evidence="8">JCM 10271</strain>
    </source>
</reference>
<evidence type="ECO:0000256" key="4">
    <source>
        <dbReference type="ARBA" id="ARBA00023136"/>
    </source>
</evidence>
<dbReference type="Pfam" id="PF00528">
    <property type="entry name" value="BPD_transp_1"/>
    <property type="match status" value="1"/>
</dbReference>
<feature type="domain" description="ABC transmembrane type-1" evidence="6">
    <location>
        <begin position="33"/>
        <end position="270"/>
    </location>
</feature>
<dbReference type="GO" id="GO:0005886">
    <property type="term" value="C:plasma membrane"/>
    <property type="evidence" value="ECO:0007669"/>
    <property type="project" value="UniProtKB-SubCell"/>
</dbReference>
<proteinExistence type="inferred from homology"/>
<sequence length="294" mass="32675">MFAFCTDPGTLDGLAWFACYLTTGKHLAFYGAFGTVLLLLAITAPAALLLGFGGAVAARSRIPPVSWIGKAYIAIVRGVPDIAFFLFFVIALDQGFEWIRHKIRCPDWDQPIRQGSDFIVCAEAKLPLSTAPQWVHETYGFLVAVLTFAIVFGAFAANVLYGAMRAVPRAQVETAEAYGLTRSQTFRRIIVPQMWVYALPGLSNLWMVLIKATPLLFLLGVEDIVYWARDLGGTKTPQFTDYPHGDWRMWYFLALLVFYLAFTKLSETVLDRLMTRLTRGQATLAGEAQRKAGA</sequence>
<dbReference type="STRING" id="93684.SAMN05421853_104210"/>
<comment type="similarity">
    <text evidence="5">Belongs to the binding-protein-dependent transport system permease family.</text>
</comment>
<protein>
    <submittedName>
        <fullName evidence="7">Polar amino acid transport system permease protein</fullName>
    </submittedName>
</protein>
<dbReference type="InterPro" id="IPR051613">
    <property type="entry name" value="ABC_transp_permease_HisMQ"/>
</dbReference>
<keyword evidence="5" id="KW-0813">Transport</keyword>
<evidence type="ECO:0000259" key="6">
    <source>
        <dbReference type="PROSITE" id="PS50928"/>
    </source>
</evidence>
<dbReference type="CDD" id="cd06261">
    <property type="entry name" value="TM_PBP2"/>
    <property type="match status" value="1"/>
</dbReference>
<dbReference type="Proteomes" id="UP000243106">
    <property type="component" value="Unassembled WGS sequence"/>
</dbReference>
<feature type="transmembrane region" description="Helical" evidence="5">
    <location>
        <begin position="71"/>
        <end position="92"/>
    </location>
</feature>
<evidence type="ECO:0000256" key="3">
    <source>
        <dbReference type="ARBA" id="ARBA00022989"/>
    </source>
</evidence>
<dbReference type="GO" id="GO:0055085">
    <property type="term" value="P:transmembrane transport"/>
    <property type="evidence" value="ECO:0007669"/>
    <property type="project" value="InterPro"/>
</dbReference>
<accession>A0A1I5XY22</accession>
<dbReference type="InterPro" id="IPR035906">
    <property type="entry name" value="MetI-like_sf"/>
</dbReference>
<keyword evidence="4 5" id="KW-0472">Membrane</keyword>
<evidence type="ECO:0000313" key="8">
    <source>
        <dbReference type="Proteomes" id="UP000243106"/>
    </source>
</evidence>
<feature type="transmembrane region" description="Helical" evidence="5">
    <location>
        <begin position="27"/>
        <end position="50"/>
    </location>
</feature>
<dbReference type="PROSITE" id="PS50928">
    <property type="entry name" value="ABC_TM1"/>
    <property type="match status" value="1"/>
</dbReference>
<feature type="transmembrane region" description="Helical" evidence="5">
    <location>
        <begin position="194"/>
        <end position="219"/>
    </location>
</feature>
<evidence type="ECO:0000313" key="7">
    <source>
        <dbReference type="EMBL" id="SFQ36806.1"/>
    </source>
</evidence>
<name>A0A1I5XY22_9RHOB</name>
<dbReference type="AlphaFoldDB" id="A0A1I5XY22"/>
<evidence type="ECO:0000256" key="2">
    <source>
        <dbReference type="ARBA" id="ARBA00022692"/>
    </source>
</evidence>
<keyword evidence="2 5" id="KW-0812">Transmembrane</keyword>
<evidence type="ECO:0000256" key="1">
    <source>
        <dbReference type="ARBA" id="ARBA00004651"/>
    </source>
</evidence>
<dbReference type="RefSeq" id="WP_093010380.1">
    <property type="nucleotide sequence ID" value="NZ_FOXV01000004.1"/>
</dbReference>
<dbReference type="PANTHER" id="PTHR30133">
    <property type="entry name" value="CATIONIC AMINO ACID TRANSPORTER, MEMBRANE COMPONENT"/>
    <property type="match status" value="1"/>
</dbReference>
<keyword evidence="3 5" id="KW-1133">Transmembrane helix</keyword>
<feature type="transmembrane region" description="Helical" evidence="5">
    <location>
        <begin position="139"/>
        <end position="161"/>
    </location>
</feature>
<dbReference type="SUPFAM" id="SSF161098">
    <property type="entry name" value="MetI-like"/>
    <property type="match status" value="1"/>
</dbReference>
<feature type="transmembrane region" description="Helical" evidence="5">
    <location>
        <begin position="249"/>
        <end position="270"/>
    </location>
</feature>
<gene>
    <name evidence="7" type="ORF">SAMN05421853_104210</name>
</gene>
<keyword evidence="8" id="KW-1185">Reference proteome</keyword>